<keyword evidence="5" id="KW-0833">Ubl conjugation pathway</keyword>
<comment type="pathway">
    <text evidence="2">Protein modification; protein ubiquitination.</text>
</comment>
<feature type="domain" description="CHY-type" evidence="10">
    <location>
        <begin position="11"/>
        <end position="86"/>
    </location>
</feature>
<dbReference type="InterPro" id="IPR037274">
    <property type="entry name" value="Znf_CHY_sf"/>
</dbReference>
<dbReference type="PROSITE" id="PS51266">
    <property type="entry name" value="ZF_CHY"/>
    <property type="match status" value="1"/>
</dbReference>
<dbReference type="PROSITE" id="PS51270">
    <property type="entry name" value="ZF_CTCHY"/>
    <property type="match status" value="1"/>
</dbReference>
<sequence length="267" mass="30791">MEASANQRLDFGKMGYGCEHYRRRCKIRAPCCNEVFSCRHCHNEAASALRNPGDRHEINRFEVKQVICSVCDTEQPASQTCANCGVNMGEYFCDVCVFYDDDTTRGQFHCKECGICRIGGRENFFHCQRCGSCYSINLRNNHSCVENSMRHHCPICFEYLFDSLKDTTVLKCGHTIHLECLTEMTNRNQYCCPICSKSVFDMSKAWQRLDEEVEATVMPEVYRHKKVWILCNDCNDTTEVLYHILGHKCAHCQSYNTRTIAPPILPQ</sequence>
<dbReference type="GO" id="GO:0061630">
    <property type="term" value="F:ubiquitin protein ligase activity"/>
    <property type="evidence" value="ECO:0007669"/>
    <property type="project" value="TreeGrafter"/>
</dbReference>
<accession>A0AAP0E7L1</accession>
<dbReference type="AlphaFoldDB" id="A0AAP0E7L1"/>
<dbReference type="SUPFAM" id="SSF161219">
    <property type="entry name" value="CHY zinc finger-like"/>
    <property type="match status" value="1"/>
</dbReference>
<keyword evidence="4 8" id="KW-0863">Zinc-finger</keyword>
<evidence type="ECO:0008006" key="14">
    <source>
        <dbReference type="Google" id="ProtNLM"/>
    </source>
</evidence>
<dbReference type="Gene3D" id="2.20.28.10">
    <property type="match status" value="1"/>
</dbReference>
<dbReference type="Pfam" id="PF05495">
    <property type="entry name" value="zf-CHY"/>
    <property type="match status" value="1"/>
</dbReference>
<evidence type="ECO:0000256" key="3">
    <source>
        <dbReference type="ARBA" id="ARBA00022723"/>
    </source>
</evidence>
<dbReference type="Pfam" id="PF14599">
    <property type="entry name" value="zinc_ribbon_6"/>
    <property type="match status" value="1"/>
</dbReference>
<keyword evidence="3" id="KW-0479">Metal-binding</keyword>
<dbReference type="SUPFAM" id="SSF161245">
    <property type="entry name" value="Zinc hairpin stack"/>
    <property type="match status" value="1"/>
</dbReference>
<evidence type="ECO:0000256" key="7">
    <source>
        <dbReference type="ARBA" id="ARBA00023242"/>
    </source>
</evidence>
<dbReference type="InterPro" id="IPR039512">
    <property type="entry name" value="RCHY1_zinc-ribbon"/>
</dbReference>
<evidence type="ECO:0000256" key="2">
    <source>
        <dbReference type="ARBA" id="ARBA00004906"/>
    </source>
</evidence>
<proteinExistence type="predicted"/>
<feature type="domain" description="CTCHY-type" evidence="11">
    <location>
        <begin position="88"/>
        <end position="152"/>
    </location>
</feature>
<dbReference type="EMBL" id="JBBNAG010000013">
    <property type="protein sequence ID" value="KAK9084129.1"/>
    <property type="molecule type" value="Genomic_DNA"/>
</dbReference>
<dbReference type="Proteomes" id="UP001419268">
    <property type="component" value="Unassembled WGS sequence"/>
</dbReference>
<keyword evidence="13" id="KW-1185">Reference proteome</keyword>
<comment type="caution">
    <text evidence="12">The sequence shown here is derived from an EMBL/GenBank/DDBJ whole genome shotgun (WGS) entry which is preliminary data.</text>
</comment>
<dbReference type="InterPro" id="IPR037275">
    <property type="entry name" value="Znf_CTCHY_sf"/>
</dbReference>
<dbReference type="InterPro" id="IPR013083">
    <property type="entry name" value="Znf_RING/FYVE/PHD"/>
</dbReference>
<evidence type="ECO:0000259" key="10">
    <source>
        <dbReference type="PROSITE" id="PS51266"/>
    </source>
</evidence>
<dbReference type="InterPro" id="IPR027370">
    <property type="entry name" value="Znf-RING_euk"/>
</dbReference>
<evidence type="ECO:0000256" key="4">
    <source>
        <dbReference type="ARBA" id="ARBA00022771"/>
    </source>
</evidence>
<protein>
    <recommendedName>
        <fullName evidence="14">Ring finger and CHY zinc finger domain-containing protein 1</fullName>
    </recommendedName>
</protein>
<dbReference type="InterPro" id="IPR008913">
    <property type="entry name" value="Znf_CHY"/>
</dbReference>
<comment type="subcellular location">
    <subcellularLocation>
        <location evidence="1">Nucleus</location>
    </subcellularLocation>
</comment>
<evidence type="ECO:0000313" key="12">
    <source>
        <dbReference type="EMBL" id="KAK9084129.1"/>
    </source>
</evidence>
<dbReference type="Gene3D" id="3.30.40.10">
    <property type="entry name" value="Zinc/RING finger domain, C3HC4 (zinc finger)"/>
    <property type="match status" value="1"/>
</dbReference>
<dbReference type="GO" id="GO:0008270">
    <property type="term" value="F:zinc ion binding"/>
    <property type="evidence" value="ECO:0007669"/>
    <property type="project" value="UniProtKB-KW"/>
</dbReference>
<evidence type="ECO:0000259" key="11">
    <source>
        <dbReference type="PROSITE" id="PS51270"/>
    </source>
</evidence>
<dbReference type="Pfam" id="PF13445">
    <property type="entry name" value="zf-RING_UBOX"/>
    <property type="match status" value="1"/>
</dbReference>
<dbReference type="PANTHER" id="PTHR21319:SF20">
    <property type="entry name" value="E3 UBIQUITIN-PROTEIN LIGASE MIEL1"/>
    <property type="match status" value="1"/>
</dbReference>
<evidence type="ECO:0000256" key="8">
    <source>
        <dbReference type="PROSITE-ProRule" id="PRU00601"/>
    </source>
</evidence>
<dbReference type="SMART" id="SM00184">
    <property type="entry name" value="RING"/>
    <property type="match status" value="1"/>
</dbReference>
<feature type="domain" description="RING-type" evidence="9">
    <location>
        <begin position="153"/>
        <end position="196"/>
    </location>
</feature>
<evidence type="ECO:0000256" key="5">
    <source>
        <dbReference type="ARBA" id="ARBA00022786"/>
    </source>
</evidence>
<reference evidence="12 13" key="1">
    <citation type="submission" date="2024-01" db="EMBL/GenBank/DDBJ databases">
        <title>Genome assemblies of Stephania.</title>
        <authorList>
            <person name="Yang L."/>
        </authorList>
    </citation>
    <scope>NUCLEOTIDE SEQUENCE [LARGE SCALE GENOMIC DNA]</scope>
    <source>
        <strain evidence="12">JXDWG</strain>
        <tissue evidence="12">Leaf</tissue>
    </source>
</reference>
<gene>
    <name evidence="12" type="ORF">Scep_030600</name>
</gene>
<organism evidence="12 13">
    <name type="scientific">Stephania cephalantha</name>
    <dbReference type="NCBI Taxonomy" id="152367"/>
    <lineage>
        <taxon>Eukaryota</taxon>
        <taxon>Viridiplantae</taxon>
        <taxon>Streptophyta</taxon>
        <taxon>Embryophyta</taxon>
        <taxon>Tracheophyta</taxon>
        <taxon>Spermatophyta</taxon>
        <taxon>Magnoliopsida</taxon>
        <taxon>Ranunculales</taxon>
        <taxon>Menispermaceae</taxon>
        <taxon>Menispermoideae</taxon>
        <taxon>Cissampelideae</taxon>
        <taxon>Stephania</taxon>
    </lineage>
</organism>
<dbReference type="InterPro" id="IPR001841">
    <property type="entry name" value="Znf_RING"/>
</dbReference>
<dbReference type="GO" id="GO:0005634">
    <property type="term" value="C:nucleus"/>
    <property type="evidence" value="ECO:0007669"/>
    <property type="project" value="UniProtKB-SubCell"/>
</dbReference>
<dbReference type="GO" id="GO:0016567">
    <property type="term" value="P:protein ubiquitination"/>
    <property type="evidence" value="ECO:0007669"/>
    <property type="project" value="TreeGrafter"/>
</dbReference>
<evidence type="ECO:0000256" key="6">
    <source>
        <dbReference type="ARBA" id="ARBA00022833"/>
    </source>
</evidence>
<dbReference type="GO" id="GO:0006511">
    <property type="term" value="P:ubiquitin-dependent protein catabolic process"/>
    <property type="evidence" value="ECO:0007669"/>
    <property type="project" value="TreeGrafter"/>
</dbReference>
<evidence type="ECO:0000259" key="9">
    <source>
        <dbReference type="PROSITE" id="PS50089"/>
    </source>
</evidence>
<dbReference type="PROSITE" id="PS50089">
    <property type="entry name" value="ZF_RING_2"/>
    <property type="match status" value="1"/>
</dbReference>
<dbReference type="SUPFAM" id="SSF57850">
    <property type="entry name" value="RING/U-box"/>
    <property type="match status" value="1"/>
</dbReference>
<keyword evidence="7" id="KW-0539">Nucleus</keyword>
<evidence type="ECO:0000313" key="13">
    <source>
        <dbReference type="Proteomes" id="UP001419268"/>
    </source>
</evidence>
<evidence type="ECO:0000256" key="1">
    <source>
        <dbReference type="ARBA" id="ARBA00004123"/>
    </source>
</evidence>
<keyword evidence="6" id="KW-0862">Zinc</keyword>
<dbReference type="PANTHER" id="PTHR21319">
    <property type="entry name" value="RING FINGER AND CHY ZINC FINGER DOMAIN-CONTAINING PROTEIN 1"/>
    <property type="match status" value="1"/>
</dbReference>
<name>A0AAP0E7L1_9MAGN</name>
<dbReference type="FunFam" id="2.20.28.10:FF:000009">
    <property type="entry name" value="RING finger and CHY zinc finger domain-containing protein 1"/>
    <property type="match status" value="1"/>
</dbReference>
<dbReference type="InterPro" id="IPR017921">
    <property type="entry name" value="Znf_CTCHY"/>
</dbReference>